<keyword evidence="4" id="KW-1185">Reference proteome</keyword>
<evidence type="ECO:0000313" key="3">
    <source>
        <dbReference type="EMBL" id="GMI28935.1"/>
    </source>
</evidence>
<evidence type="ECO:0000313" key="4">
    <source>
        <dbReference type="Proteomes" id="UP001165065"/>
    </source>
</evidence>
<feature type="compositionally biased region" description="Basic and acidic residues" evidence="2">
    <location>
        <begin position="115"/>
        <end position="125"/>
    </location>
</feature>
<dbReference type="Proteomes" id="UP001165065">
    <property type="component" value="Unassembled WGS sequence"/>
</dbReference>
<evidence type="ECO:0000256" key="1">
    <source>
        <dbReference type="SAM" id="Coils"/>
    </source>
</evidence>
<accession>A0A9W7FZ99</accession>
<feature type="region of interest" description="Disordered" evidence="2">
    <location>
        <begin position="1"/>
        <end position="23"/>
    </location>
</feature>
<feature type="compositionally biased region" description="Gly residues" evidence="2">
    <location>
        <begin position="957"/>
        <end position="973"/>
    </location>
</feature>
<dbReference type="AlphaFoldDB" id="A0A9W7FZ99"/>
<feature type="compositionally biased region" description="Acidic residues" evidence="2">
    <location>
        <begin position="14"/>
        <end position="23"/>
    </location>
</feature>
<reference evidence="4" key="1">
    <citation type="journal article" date="2023" name="Commun. Biol.">
        <title>Genome analysis of Parmales, the sister group of diatoms, reveals the evolutionary specialization of diatoms from phago-mixotrophs to photoautotrophs.</title>
        <authorList>
            <person name="Ban H."/>
            <person name="Sato S."/>
            <person name="Yoshikawa S."/>
            <person name="Yamada K."/>
            <person name="Nakamura Y."/>
            <person name="Ichinomiya M."/>
            <person name="Sato N."/>
            <person name="Blanc-Mathieu R."/>
            <person name="Endo H."/>
            <person name="Kuwata A."/>
            <person name="Ogata H."/>
        </authorList>
    </citation>
    <scope>NUCLEOTIDE SEQUENCE [LARGE SCALE GENOMIC DNA]</scope>
</reference>
<keyword evidence="1" id="KW-0175">Coiled coil</keyword>
<feature type="compositionally biased region" description="Acidic residues" evidence="2">
    <location>
        <begin position="126"/>
        <end position="137"/>
    </location>
</feature>
<feature type="coiled-coil region" evidence="1">
    <location>
        <begin position="495"/>
        <end position="522"/>
    </location>
</feature>
<dbReference type="OrthoDB" id="195763at2759"/>
<dbReference type="EMBL" id="BRYA01000670">
    <property type="protein sequence ID" value="GMI28935.1"/>
    <property type="molecule type" value="Genomic_DNA"/>
</dbReference>
<feature type="region of interest" description="Disordered" evidence="2">
    <location>
        <begin position="115"/>
        <end position="139"/>
    </location>
</feature>
<feature type="region of interest" description="Disordered" evidence="2">
    <location>
        <begin position="278"/>
        <end position="309"/>
    </location>
</feature>
<proteinExistence type="predicted"/>
<protein>
    <submittedName>
        <fullName evidence="3">Uncharacterized protein</fullName>
    </submittedName>
</protein>
<comment type="caution">
    <text evidence="3">The sequence shown here is derived from an EMBL/GenBank/DDBJ whole genome shotgun (WGS) entry which is preliminary data.</text>
</comment>
<feature type="region of interest" description="Disordered" evidence="2">
    <location>
        <begin position="936"/>
        <end position="993"/>
    </location>
</feature>
<organism evidence="3 4">
    <name type="scientific">Triparma columacea</name>
    <dbReference type="NCBI Taxonomy" id="722753"/>
    <lineage>
        <taxon>Eukaryota</taxon>
        <taxon>Sar</taxon>
        <taxon>Stramenopiles</taxon>
        <taxon>Ochrophyta</taxon>
        <taxon>Bolidophyceae</taxon>
        <taxon>Parmales</taxon>
        <taxon>Triparmaceae</taxon>
        <taxon>Triparma</taxon>
    </lineage>
</organism>
<name>A0A9W7FZ99_9STRA</name>
<evidence type="ECO:0000256" key="2">
    <source>
        <dbReference type="SAM" id="MobiDB-lite"/>
    </source>
</evidence>
<sequence>MTSSGLAPLGEPPPDSDSEEEVFEELLHDRGPLIAPLPNSLEMKHLENVIRHLHGQIKLNSNAIKRQRKAKKASVIAQRKATIAQNMAGLPGGSRPGTPGQPAVVVKSATTEMAEKWADVDKTTEEEPGSDEKEETTDDKVNKVEEKVNLLFEMLVKTMKTVEEMKDNMAHSEAIQAAKDDAQDEVMQMEFDSYDRKFANVLKYKDLQEAMGMLDAQLKSTEAGLNRKVLETSRNLNESLDHELEKVLGQVKGVIEATEEQDKLMDEKVERLVQRILEGGGSGGGEGEGGGGGGANEGGGKGMGGGGFGGGKMLMSKETVIIQQQHEKQQRQDHALINKLKERVNKMELENAKAMNLLERLSKQCEAASERAVKSEATTEMLGKTLKESTTQIHETLTQNLVESFNTINNTISEQKIITETIIKETKETIKEEREVAMRDLQVAVKEDIEVVKVEVKKDTERFVEQAVETEVKQVEERQEKKIVEMVGEGMKEEQAEVKGEQTHLEDEIAKLKEEIEGLKSGGEEREVVVKKEISAVSENIRRQSMAQVQLVSKQMSAQHTDVTNRVEELKTNEIANKLGIKTMKDNIEQLTKFMRGNIVEVKKEIKDETKKLFEQNTNTKMSLGSSIADVEEKLSQTINKLDDEVQNFNDETFAVQGSIADLNEELTKLATKSNMWDAIEKKLEHHVRTLGKECTTLEEGASSSKPTTLSLPLQRYLAGNTQRIAKLIATKADFEVIRKIVMATDPATTDWDVEVTSYRNSFLTEFIGQVQAEAMKKHPITDMLVEEAREKFLGKLSLAIKVAISKYSRVQIGSTLLGRRQLVPTCMACDRPFNKEGGTGGAGGGGGDMRGVSRDPLPMRPDDDSSIASYTSMADGSRNSNNYNVVPFGVDQRKLDKYVFRAGFKIPKHINSPLQVGGGGPDMFYPDDGSMGSLDSMGSLGSGGGSRRPHTVAYGRKGGGKGGKGGGGGGGSNFMLGSSSVGRLPDVASPSR</sequence>
<feature type="coiled-coil region" evidence="1">
    <location>
        <begin position="337"/>
        <end position="378"/>
    </location>
</feature>
<gene>
    <name evidence="3" type="ORF">TrCOL_g12312</name>
</gene>